<dbReference type="EMBL" id="CP159925">
    <property type="protein sequence ID" value="XCO75445.1"/>
    <property type="molecule type" value="Genomic_DNA"/>
</dbReference>
<dbReference type="Pfam" id="PF12728">
    <property type="entry name" value="HTH_17"/>
    <property type="match status" value="1"/>
</dbReference>
<accession>A0AAU8MW39</accession>
<reference evidence="3" key="1">
    <citation type="submission" date="2024-06" db="EMBL/GenBank/DDBJ databases">
        <authorList>
            <person name="Li S."/>
        </authorList>
    </citation>
    <scope>NUCLEOTIDE SEQUENCE</scope>
    <source>
        <strain evidence="3">SR10</strain>
    </source>
</reference>
<proteinExistence type="predicted"/>
<evidence type="ECO:0000256" key="1">
    <source>
        <dbReference type="SAM" id="MobiDB-lite"/>
    </source>
</evidence>
<evidence type="ECO:0000259" key="2">
    <source>
        <dbReference type="Pfam" id="PF12728"/>
    </source>
</evidence>
<organism evidence="3">
    <name type="scientific">Lysobacter firmicutimachus</name>
    <dbReference type="NCBI Taxonomy" id="1792846"/>
    <lineage>
        <taxon>Bacteria</taxon>
        <taxon>Pseudomonadati</taxon>
        <taxon>Pseudomonadota</taxon>
        <taxon>Gammaproteobacteria</taxon>
        <taxon>Lysobacterales</taxon>
        <taxon>Lysobacteraceae</taxon>
        <taxon>Lysobacter</taxon>
    </lineage>
</organism>
<feature type="region of interest" description="Disordered" evidence="1">
    <location>
        <begin position="50"/>
        <end position="90"/>
    </location>
</feature>
<protein>
    <submittedName>
        <fullName evidence="3">Helix-turn-helix domain-containing protein</fullName>
    </submittedName>
</protein>
<dbReference type="RefSeq" id="WP_363798476.1">
    <property type="nucleotide sequence ID" value="NZ_CP159925.1"/>
</dbReference>
<name>A0AAU8MW39_9GAMM</name>
<feature type="domain" description="Helix-turn-helix" evidence="2">
    <location>
        <begin position="6"/>
        <end position="52"/>
    </location>
</feature>
<sequence length="90" mass="10217">MSDNSLTTEQLAARWDVTPETLARWRSEAIGPPFFKVLGRRVKYRREDIEQYESESMRTSTADTDRIPSNDLRLAAQRGDITATKRGASA</sequence>
<dbReference type="AlphaFoldDB" id="A0AAU8MW39"/>
<dbReference type="InterPro" id="IPR041657">
    <property type="entry name" value="HTH_17"/>
</dbReference>
<evidence type="ECO:0000313" key="3">
    <source>
        <dbReference type="EMBL" id="XCO75445.1"/>
    </source>
</evidence>
<dbReference type="SUPFAM" id="SSF46955">
    <property type="entry name" value="Putative DNA-binding domain"/>
    <property type="match status" value="1"/>
</dbReference>
<gene>
    <name evidence="3" type="ORF">ABU614_01190</name>
</gene>
<dbReference type="InterPro" id="IPR009061">
    <property type="entry name" value="DNA-bd_dom_put_sf"/>
</dbReference>